<name>G4TTE6_SERID</name>
<gene>
    <name evidence="1" type="ORF">PIIN_08541</name>
</gene>
<comment type="caution">
    <text evidence="1">The sequence shown here is derived from an EMBL/GenBank/DDBJ whole genome shotgun (WGS) entry which is preliminary data.</text>
</comment>
<organism evidence="1 2">
    <name type="scientific">Serendipita indica (strain DSM 11827)</name>
    <name type="common">Root endophyte fungus</name>
    <name type="synonym">Piriformospora indica</name>
    <dbReference type="NCBI Taxonomy" id="1109443"/>
    <lineage>
        <taxon>Eukaryota</taxon>
        <taxon>Fungi</taxon>
        <taxon>Dikarya</taxon>
        <taxon>Basidiomycota</taxon>
        <taxon>Agaricomycotina</taxon>
        <taxon>Agaricomycetes</taxon>
        <taxon>Sebacinales</taxon>
        <taxon>Serendipitaceae</taxon>
        <taxon>Serendipita</taxon>
    </lineage>
</organism>
<dbReference type="InterPro" id="IPR008551">
    <property type="entry name" value="TANGO2"/>
</dbReference>
<sequence>MHRFGAAVDDDAANAVVSGLDTQGGGTWLGLDSTNITEELLQRRSLSRGHLVSDFLLSDPAKESMQEYIDRLLTIGSQEGAESERDYAGFNLVLISFSTYDSPDTNLDRKPQIALVTNSGASGVLSARWMSQDDICLGGMSNGIDGKTMQYWTKIEEGKQSLRSLLDQPDLAEDNLVEGLFGILS</sequence>
<dbReference type="EMBL" id="CAFZ01000331">
    <property type="protein sequence ID" value="CCA74589.1"/>
    <property type="molecule type" value="Genomic_DNA"/>
</dbReference>
<accession>G4TTE6</accession>
<evidence type="ECO:0000313" key="1">
    <source>
        <dbReference type="EMBL" id="CCA74589.1"/>
    </source>
</evidence>
<dbReference type="HOGENOM" id="CLU_047037_0_1_1"/>
<dbReference type="PANTHER" id="PTHR17985:SF8">
    <property type="entry name" value="TRANSPORT AND GOLGI ORGANIZATION PROTEIN 2 HOMOLOG"/>
    <property type="match status" value="1"/>
</dbReference>
<reference evidence="1 2" key="1">
    <citation type="journal article" date="2011" name="PLoS Pathog.">
        <title>Endophytic Life Strategies Decoded by Genome and Transcriptome Analyses of the Mutualistic Root Symbiont Piriformospora indica.</title>
        <authorList>
            <person name="Zuccaro A."/>
            <person name="Lahrmann U."/>
            <person name="Guldener U."/>
            <person name="Langen G."/>
            <person name="Pfiffi S."/>
            <person name="Biedenkopf D."/>
            <person name="Wong P."/>
            <person name="Samans B."/>
            <person name="Grimm C."/>
            <person name="Basiewicz M."/>
            <person name="Murat C."/>
            <person name="Martin F."/>
            <person name="Kogel K.H."/>
        </authorList>
    </citation>
    <scope>NUCLEOTIDE SEQUENCE [LARGE SCALE GENOMIC DNA]</scope>
    <source>
        <strain evidence="1 2">DSM 11827</strain>
    </source>
</reference>
<dbReference type="InParanoid" id="G4TTE6"/>
<evidence type="ECO:0000313" key="2">
    <source>
        <dbReference type="Proteomes" id="UP000007148"/>
    </source>
</evidence>
<dbReference type="GO" id="GO:0005794">
    <property type="term" value="C:Golgi apparatus"/>
    <property type="evidence" value="ECO:0007669"/>
    <property type="project" value="TreeGrafter"/>
</dbReference>
<dbReference type="OMA" id="NEWPKST"/>
<protein>
    <submittedName>
        <fullName evidence="1">Uncharacterized protein</fullName>
    </submittedName>
</protein>
<dbReference type="Pfam" id="PF05742">
    <property type="entry name" value="TANGO2"/>
    <property type="match status" value="1"/>
</dbReference>
<dbReference type="PANTHER" id="PTHR17985">
    <property type="entry name" value="SER/THR-RICH PROTEIN T10 IN DGCR REGION"/>
    <property type="match status" value="1"/>
</dbReference>
<dbReference type="Proteomes" id="UP000007148">
    <property type="component" value="Unassembled WGS sequence"/>
</dbReference>
<dbReference type="AlphaFoldDB" id="G4TTE6"/>
<dbReference type="OrthoDB" id="191601at2759"/>
<dbReference type="GO" id="GO:0007030">
    <property type="term" value="P:Golgi organization"/>
    <property type="evidence" value="ECO:0007669"/>
    <property type="project" value="TreeGrafter"/>
</dbReference>
<proteinExistence type="predicted"/>
<dbReference type="eggNOG" id="KOG2342">
    <property type="taxonomic scope" value="Eukaryota"/>
</dbReference>
<keyword evidence="2" id="KW-1185">Reference proteome</keyword>
<dbReference type="GO" id="GO:0009306">
    <property type="term" value="P:protein secretion"/>
    <property type="evidence" value="ECO:0007669"/>
    <property type="project" value="TreeGrafter"/>
</dbReference>